<dbReference type="InterPro" id="IPR016164">
    <property type="entry name" value="FAD-linked_Oxase-like_C"/>
</dbReference>
<dbReference type="Gene3D" id="3.30.465.10">
    <property type="match status" value="1"/>
</dbReference>
<gene>
    <name evidence="4" type="primary">glcE</name>
    <name evidence="4" type="ORF">SAOR_06185</name>
</gene>
<dbReference type="EMBL" id="AYKH01000010">
    <property type="protein sequence ID" value="ROO28297.1"/>
    <property type="molecule type" value="Genomic_DNA"/>
</dbReference>
<dbReference type="PANTHER" id="PTHR11748">
    <property type="entry name" value="D-LACTATE DEHYDROGENASE"/>
    <property type="match status" value="1"/>
</dbReference>
<dbReference type="Pfam" id="PF01565">
    <property type="entry name" value="FAD_binding_4"/>
    <property type="match status" value="1"/>
</dbReference>
<dbReference type="SUPFAM" id="SSF56176">
    <property type="entry name" value="FAD-binding/transporter-associated domain-like"/>
    <property type="match status" value="1"/>
</dbReference>
<dbReference type="InterPro" id="IPR036318">
    <property type="entry name" value="FAD-bd_PCMH-like_sf"/>
</dbReference>
<dbReference type="RefSeq" id="WP_221179893.1">
    <property type="nucleotide sequence ID" value="NZ_AYKH01000010.1"/>
</dbReference>
<dbReference type="PROSITE" id="PS51387">
    <property type="entry name" value="FAD_PCMH"/>
    <property type="match status" value="1"/>
</dbReference>
<evidence type="ECO:0000313" key="5">
    <source>
        <dbReference type="Proteomes" id="UP000283993"/>
    </source>
</evidence>
<evidence type="ECO:0000256" key="2">
    <source>
        <dbReference type="ARBA" id="ARBA00022827"/>
    </source>
</evidence>
<proteinExistence type="predicted"/>
<dbReference type="Proteomes" id="UP000283993">
    <property type="component" value="Unassembled WGS sequence"/>
</dbReference>
<dbReference type="GO" id="GO:0071949">
    <property type="term" value="F:FAD binding"/>
    <property type="evidence" value="ECO:0007669"/>
    <property type="project" value="InterPro"/>
</dbReference>
<dbReference type="AlphaFoldDB" id="A0A423PRT7"/>
<name>A0A423PRT7_9GAMM</name>
<dbReference type="PANTHER" id="PTHR11748:SF103">
    <property type="entry name" value="GLYCOLATE OXIDASE SUBUNIT GLCE"/>
    <property type="match status" value="1"/>
</dbReference>
<dbReference type="InterPro" id="IPR016169">
    <property type="entry name" value="FAD-bd_PCMH_sub2"/>
</dbReference>
<feature type="domain" description="FAD-binding PCMH-type" evidence="3">
    <location>
        <begin position="1"/>
        <end position="173"/>
    </location>
</feature>
<keyword evidence="2" id="KW-0274">FAD</keyword>
<dbReference type="InterPro" id="IPR006094">
    <property type="entry name" value="Oxid_FAD_bind_N"/>
</dbReference>
<evidence type="ECO:0000313" key="4">
    <source>
        <dbReference type="EMBL" id="ROO28297.1"/>
    </source>
</evidence>
<dbReference type="NCBIfam" id="NF008439">
    <property type="entry name" value="PRK11282.1"/>
    <property type="match status" value="1"/>
</dbReference>
<comment type="caution">
    <text evidence="4">The sequence shown here is derived from an EMBL/GenBank/DDBJ whole genome shotgun (WGS) entry which is preliminary data.</text>
</comment>
<dbReference type="GO" id="GO:0003824">
    <property type="term" value="F:catalytic activity"/>
    <property type="evidence" value="ECO:0007669"/>
    <property type="project" value="InterPro"/>
</dbReference>
<protein>
    <submittedName>
        <fullName evidence="4">FAD-binding protein</fullName>
    </submittedName>
</protein>
<keyword evidence="5" id="KW-1185">Reference proteome</keyword>
<sequence length="353" mass="37795">MSEHADLSRELSERVADAAAREAPLAIRGGGTKAFLGERSEGEALDVTGHRGIVSYEPGELVLTARAGTPLTEIEAALADAGQMLPFEPPHHGANATLGGTIAAGVSGPGRPFFGAARDLVLGTRIVNGRGEDLRFGGEVMKNVAGYDLSRLMAGAHGTLGMLLEISLKVLPAPRARATRVFEHDAATAIEQINAWQRKPWPITAAYWEDGRTYLRLAGAQSSVDSAIRALGGEALTDDGTFWQSVREQTRKFFEGDDPLWRLSVAPATPMMDLEGPTALDWAGAQRWLRSAAPAETVRAAVSSHGGHASIYRGDASPRFHPLPKALMALHRRVKQSVDPAGILNRGRLYPDF</sequence>
<reference evidence="4 5" key="1">
    <citation type="submission" date="2013-10" db="EMBL/GenBank/DDBJ databases">
        <title>Salinisphaera orenii MK-B5 Genome Sequencing.</title>
        <authorList>
            <person name="Lai Q."/>
            <person name="Li C."/>
            <person name="Shao Z."/>
        </authorList>
    </citation>
    <scope>NUCLEOTIDE SEQUENCE [LARGE SCALE GENOMIC DNA]</scope>
    <source>
        <strain evidence="4 5">MK-B5</strain>
    </source>
</reference>
<keyword evidence="1" id="KW-0285">Flavoprotein</keyword>
<accession>A0A423PRT7</accession>
<organism evidence="4 5">
    <name type="scientific">Salinisphaera orenii MK-B5</name>
    <dbReference type="NCBI Taxonomy" id="856730"/>
    <lineage>
        <taxon>Bacteria</taxon>
        <taxon>Pseudomonadati</taxon>
        <taxon>Pseudomonadota</taxon>
        <taxon>Gammaproteobacteria</taxon>
        <taxon>Salinisphaerales</taxon>
        <taxon>Salinisphaeraceae</taxon>
        <taxon>Salinisphaera</taxon>
    </lineage>
</organism>
<evidence type="ECO:0000256" key="1">
    <source>
        <dbReference type="ARBA" id="ARBA00022630"/>
    </source>
</evidence>
<evidence type="ECO:0000259" key="3">
    <source>
        <dbReference type="PROSITE" id="PS51387"/>
    </source>
</evidence>
<dbReference type="InterPro" id="IPR016166">
    <property type="entry name" value="FAD-bd_PCMH"/>
</dbReference>
<dbReference type="SUPFAM" id="SSF55103">
    <property type="entry name" value="FAD-linked oxidases, C-terminal domain"/>
    <property type="match status" value="1"/>
</dbReference>